<accession>A0A1V0SKH2</accession>
<dbReference type="InterPro" id="IPR042080">
    <property type="entry name" value="RNA_2'-PTrans_N"/>
</dbReference>
<dbReference type="Gene3D" id="1.10.10.970">
    <property type="entry name" value="RNA 2'-phosphotransferase, Tpt1/KptA family, N-terminal domain"/>
    <property type="match status" value="1"/>
</dbReference>
<dbReference type="PANTHER" id="PTHR12684">
    <property type="entry name" value="PUTATIVE PHOSPHOTRANSFERASE"/>
    <property type="match status" value="1"/>
</dbReference>
<dbReference type="Pfam" id="PF01885">
    <property type="entry name" value="PTS_2-RNA"/>
    <property type="match status" value="1"/>
</dbReference>
<dbReference type="InterPro" id="IPR042081">
    <property type="entry name" value="RNA_2'-PTrans_C"/>
</dbReference>
<evidence type="ECO:0000256" key="2">
    <source>
        <dbReference type="ARBA" id="ARBA00022679"/>
    </source>
</evidence>
<evidence type="ECO:0000256" key="3">
    <source>
        <dbReference type="ARBA" id="ARBA00023027"/>
    </source>
</evidence>
<dbReference type="InterPro" id="IPR002745">
    <property type="entry name" value="Ptrans_KptA/Tpt1"/>
</dbReference>
<reference evidence="4" key="1">
    <citation type="journal article" date="2017" name="Science">
        <title>Giant viruses with an expanded complement of translation system components.</title>
        <authorList>
            <person name="Schulz F."/>
            <person name="Yutin N."/>
            <person name="Ivanova N.N."/>
            <person name="Ortega D.R."/>
            <person name="Lee T.K."/>
            <person name="Vierheilig J."/>
            <person name="Daims H."/>
            <person name="Horn M."/>
            <person name="Wagner M."/>
            <person name="Jensen G.J."/>
            <person name="Kyrpides N.C."/>
            <person name="Koonin E.V."/>
            <person name="Woyke T."/>
        </authorList>
    </citation>
    <scope>NUCLEOTIDE SEQUENCE</scope>
    <source>
        <strain evidence="4">KNV1</strain>
    </source>
</reference>
<comment type="similarity">
    <text evidence="1">Belongs to the KptA/TPT1 family.</text>
</comment>
<protein>
    <submittedName>
        <fullName evidence="4">Tpt1/KptA family RNA 2'-phosphotransferase</fullName>
    </submittedName>
</protein>
<dbReference type="PANTHER" id="PTHR12684:SF2">
    <property type="entry name" value="TRNA 2'-PHOSPHOTRANSFERASE 1"/>
    <property type="match status" value="1"/>
</dbReference>
<dbReference type="SUPFAM" id="SSF56399">
    <property type="entry name" value="ADP-ribosylation"/>
    <property type="match status" value="1"/>
</dbReference>
<organism evidence="4">
    <name type="scientific">Klosneuvirus KNV1</name>
    <dbReference type="NCBI Taxonomy" id="1977640"/>
    <lineage>
        <taxon>Viruses</taxon>
        <taxon>Varidnaviria</taxon>
        <taxon>Bamfordvirae</taxon>
        <taxon>Nucleocytoviricota</taxon>
        <taxon>Megaviricetes</taxon>
        <taxon>Imitervirales</taxon>
        <taxon>Mimiviridae</taxon>
        <taxon>Klosneuvirinae</taxon>
        <taxon>Klosneuvirus</taxon>
    </lineage>
</organism>
<keyword evidence="3" id="KW-0520">NAD</keyword>
<dbReference type="GO" id="GO:0006388">
    <property type="term" value="P:tRNA splicing, via endonucleolytic cleavage and ligation"/>
    <property type="evidence" value="ECO:0007669"/>
    <property type="project" value="TreeGrafter"/>
</dbReference>
<dbReference type="Gene3D" id="3.20.170.30">
    <property type="match status" value="1"/>
</dbReference>
<proteinExistence type="inferred from homology"/>
<gene>
    <name evidence="4" type="ORF">Klosneuvirus_3_253</name>
</gene>
<name>A0A1V0SKH2_9VIRU</name>
<keyword evidence="2 4" id="KW-0808">Transferase</keyword>
<dbReference type="EMBL" id="KY684110">
    <property type="protein sequence ID" value="ARF12118.1"/>
    <property type="molecule type" value="Genomic_DNA"/>
</dbReference>
<sequence>MSNYYFHLSKSLSWLLRHGAVKNNLTVSPDGYILVDDIKKLTQFKDYELSDFKYVTNTNDKKRFTMKEENGIWYIRANQGHSAEVGTKINQEELLKKLTEPIDPIIHGTTYQAYRQIKQTGLNKMGRTHIHFAITDDFVQGNQQQSGIRSNCQIMLYVDMASAMKDGYEFFMSDNKVVLSPGDANGIIPFKYVTKAIDRANGKTIE</sequence>
<evidence type="ECO:0000256" key="1">
    <source>
        <dbReference type="ARBA" id="ARBA00009836"/>
    </source>
</evidence>
<evidence type="ECO:0000313" key="4">
    <source>
        <dbReference type="EMBL" id="ARF12118.1"/>
    </source>
</evidence>
<dbReference type="GO" id="GO:0000215">
    <property type="term" value="F:tRNA 2'-phosphotransferase activity"/>
    <property type="evidence" value="ECO:0007669"/>
    <property type="project" value="TreeGrafter"/>
</dbReference>